<evidence type="ECO:0000313" key="1">
    <source>
        <dbReference type="EMBL" id="CAG9956152.1"/>
    </source>
</evidence>
<keyword evidence="2" id="KW-1185">Reference proteome</keyword>
<sequence>MIEGRRSRSSRDAEPQTRTGYRDLIAKDKGNKKSAIIIEIGSWKGELRSEMTRTLPYDAEY</sequence>
<name>A0ACA9US60_BIOOC</name>
<proteinExistence type="predicted"/>
<dbReference type="Proteomes" id="UP000836387">
    <property type="component" value="Unassembled WGS sequence"/>
</dbReference>
<dbReference type="EMBL" id="CADEHS020000645">
    <property type="protein sequence ID" value="CAG9956152.1"/>
    <property type="molecule type" value="Genomic_DNA"/>
</dbReference>
<reference evidence="1" key="2">
    <citation type="submission" date="2021-10" db="EMBL/GenBank/DDBJ databases">
        <authorList>
            <person name="Piombo E."/>
        </authorList>
    </citation>
    <scope>NUCLEOTIDE SEQUENCE</scope>
</reference>
<comment type="caution">
    <text evidence="1">The sequence shown here is derived from an EMBL/GenBank/DDBJ whole genome shotgun (WGS) entry which is preliminary data.</text>
</comment>
<accession>A0ACA9US60</accession>
<gene>
    <name evidence="1" type="ORF">CRV2_00008055</name>
</gene>
<protein>
    <submittedName>
        <fullName evidence="1">Uncharacterized protein</fullName>
    </submittedName>
</protein>
<evidence type="ECO:0000313" key="2">
    <source>
        <dbReference type="Proteomes" id="UP000836387"/>
    </source>
</evidence>
<reference evidence="1" key="1">
    <citation type="submission" date="2020-04" db="EMBL/GenBank/DDBJ databases">
        <authorList>
            <person name="Broberg M."/>
        </authorList>
    </citation>
    <scope>NUCLEOTIDE SEQUENCE</scope>
</reference>
<organism evidence="1 2">
    <name type="scientific">Clonostachys rosea f. rosea IK726</name>
    <dbReference type="NCBI Taxonomy" id="1349383"/>
    <lineage>
        <taxon>Eukaryota</taxon>
        <taxon>Fungi</taxon>
        <taxon>Dikarya</taxon>
        <taxon>Ascomycota</taxon>
        <taxon>Pezizomycotina</taxon>
        <taxon>Sordariomycetes</taxon>
        <taxon>Hypocreomycetidae</taxon>
        <taxon>Hypocreales</taxon>
        <taxon>Bionectriaceae</taxon>
        <taxon>Clonostachys</taxon>
    </lineage>
</organism>